<gene>
    <name evidence="2" type="ORF">BFJ69_g17965</name>
</gene>
<comment type="caution">
    <text evidence="2">The sequence shown here is derived from an EMBL/GenBank/DDBJ whole genome shotgun (WGS) entry which is preliminary data.</text>
</comment>
<evidence type="ECO:0000313" key="3">
    <source>
        <dbReference type="Proteomes" id="UP000285084"/>
    </source>
</evidence>
<sequence>MGVIIKVFTLAAALLLLLVQTLYLLELHLVETFSPPEAMPAANDWPRRVMDPTSDAL</sequence>
<organism evidence="2 3">
    <name type="scientific">Fusarium oxysporum</name>
    <name type="common">Fusarium vascular wilt</name>
    <dbReference type="NCBI Taxonomy" id="5507"/>
    <lineage>
        <taxon>Eukaryota</taxon>
        <taxon>Fungi</taxon>
        <taxon>Dikarya</taxon>
        <taxon>Ascomycota</taxon>
        <taxon>Pezizomycotina</taxon>
        <taxon>Sordariomycetes</taxon>
        <taxon>Hypocreomycetidae</taxon>
        <taxon>Hypocreales</taxon>
        <taxon>Nectriaceae</taxon>
        <taxon>Fusarium</taxon>
        <taxon>Fusarium oxysporum species complex</taxon>
    </lineage>
</organism>
<dbReference type="Proteomes" id="UP000285084">
    <property type="component" value="Unassembled WGS sequence"/>
</dbReference>
<dbReference type="EMBL" id="MRCX01001247">
    <property type="protein sequence ID" value="RKK51018.1"/>
    <property type="molecule type" value="Genomic_DNA"/>
</dbReference>
<proteinExistence type="predicted"/>
<reference evidence="2 3" key="1">
    <citation type="journal article" date="2018" name="Sci. Rep.">
        <title>Characterisation of pathogen-specific regions and novel effector candidates in Fusarium oxysporum f. sp. cepae.</title>
        <authorList>
            <person name="Armitage A.D."/>
            <person name="Taylor A."/>
            <person name="Sobczyk M.K."/>
            <person name="Baxter L."/>
            <person name="Greenfield B.P."/>
            <person name="Bates H.J."/>
            <person name="Wilson F."/>
            <person name="Jackson A.C."/>
            <person name="Ott S."/>
            <person name="Harrison R.J."/>
            <person name="Clarkson J.P."/>
        </authorList>
    </citation>
    <scope>NUCLEOTIDE SEQUENCE [LARGE SCALE GENOMIC DNA]</scope>
    <source>
        <strain evidence="2 3">Fo_A13</strain>
    </source>
</reference>
<protein>
    <submittedName>
        <fullName evidence="2">Uncharacterized protein</fullName>
    </submittedName>
</protein>
<accession>A0A420M6Q1</accession>
<dbReference type="AlphaFoldDB" id="A0A420M6Q1"/>
<evidence type="ECO:0000313" key="2">
    <source>
        <dbReference type="EMBL" id="RKK51018.1"/>
    </source>
</evidence>
<evidence type="ECO:0000256" key="1">
    <source>
        <dbReference type="SAM" id="MobiDB-lite"/>
    </source>
</evidence>
<feature type="region of interest" description="Disordered" evidence="1">
    <location>
        <begin position="36"/>
        <end position="57"/>
    </location>
</feature>
<name>A0A420M6Q1_FUSOX</name>